<keyword evidence="2" id="KW-1185">Reference proteome</keyword>
<evidence type="ECO:0000313" key="1">
    <source>
        <dbReference type="EMBL" id="QIS16490.1"/>
    </source>
</evidence>
<gene>
    <name evidence="1" type="ORF">F5544_43430</name>
</gene>
<sequence length="235" mass="25776">MTPEEFQAVLTDLNTVMLGDLHSLWNEHKGLDAPEFKDLIVSTYPEVVSPHIALAGELAANWYNEAAPQLAYKATAAKLPLVEQLHASAGWAMSNTAAFDLLAGSAQRAIFSSARRTVIENSQHERGARFARYASPNACRFCQMLATRKDVYTSERAAQRAITGRRAGDKYHDHCHCIAVMVRPGHSYKPPAYVAEWTSDYKIAAGLASNESGSKNIKAVMAAYRQMDSESSPSN</sequence>
<dbReference type="RefSeq" id="WP_167478554.1">
    <property type="nucleotide sequence ID" value="NZ_CP046172.1"/>
</dbReference>
<dbReference type="InterPro" id="IPR057369">
    <property type="entry name" value="VG15"/>
</dbReference>
<evidence type="ECO:0008006" key="3">
    <source>
        <dbReference type="Google" id="ProtNLM"/>
    </source>
</evidence>
<reference evidence="1 2" key="1">
    <citation type="journal article" date="2019" name="ACS Chem. Biol.">
        <title>Identification and Mobilization of a Cryptic Antibiotic Biosynthesis Gene Locus from a Human-Pathogenic Nocardia Isolate.</title>
        <authorList>
            <person name="Herisse M."/>
            <person name="Ishida K."/>
            <person name="Porter J.L."/>
            <person name="Howden B."/>
            <person name="Hertweck C."/>
            <person name="Stinear T.P."/>
            <person name="Pidot S.J."/>
        </authorList>
    </citation>
    <scope>NUCLEOTIDE SEQUENCE [LARGE SCALE GENOMIC DNA]</scope>
    <source>
        <strain evidence="1 2">AUSMDU00012717</strain>
    </source>
</reference>
<dbReference type="AlphaFoldDB" id="A0A6G9YTM2"/>
<protein>
    <recommendedName>
        <fullName evidence="3">Phage head morphogenesis domain-containing protein</fullName>
    </recommendedName>
</protein>
<evidence type="ECO:0000313" key="2">
    <source>
        <dbReference type="Proteomes" id="UP000503540"/>
    </source>
</evidence>
<dbReference type="EMBL" id="CP046172">
    <property type="protein sequence ID" value="QIS16490.1"/>
    <property type="molecule type" value="Genomic_DNA"/>
</dbReference>
<accession>A0A6G9YTM2</accession>
<organism evidence="1 2">
    <name type="scientific">Nocardia arthritidis</name>
    <dbReference type="NCBI Taxonomy" id="228602"/>
    <lineage>
        <taxon>Bacteria</taxon>
        <taxon>Bacillati</taxon>
        <taxon>Actinomycetota</taxon>
        <taxon>Actinomycetes</taxon>
        <taxon>Mycobacteriales</taxon>
        <taxon>Nocardiaceae</taxon>
        <taxon>Nocardia</taxon>
    </lineage>
</organism>
<name>A0A6G9YTM2_9NOCA</name>
<dbReference type="Pfam" id="PF25310">
    <property type="entry name" value="VG15"/>
    <property type="match status" value="1"/>
</dbReference>
<proteinExistence type="predicted"/>
<dbReference type="KEGG" id="nah:F5544_43430"/>
<dbReference type="Proteomes" id="UP000503540">
    <property type="component" value="Chromosome"/>
</dbReference>